<dbReference type="Proteomes" id="UP000794436">
    <property type="component" value="Unassembled WGS sequence"/>
</dbReference>
<evidence type="ECO:0000256" key="1">
    <source>
        <dbReference type="SAM" id="MobiDB-lite"/>
    </source>
</evidence>
<feature type="compositionally biased region" description="Polar residues" evidence="1">
    <location>
        <begin position="340"/>
        <end position="361"/>
    </location>
</feature>
<dbReference type="GO" id="GO:0005634">
    <property type="term" value="C:nucleus"/>
    <property type="evidence" value="ECO:0007669"/>
    <property type="project" value="TreeGrafter"/>
</dbReference>
<protein>
    <recommendedName>
        <fullName evidence="4">GTP-binding protein Parf</fullName>
    </recommendedName>
</protein>
<name>A0A8K1FQ06_PYTOL</name>
<feature type="compositionally biased region" description="Low complexity" evidence="1">
    <location>
        <begin position="14"/>
        <end position="24"/>
    </location>
</feature>
<feature type="compositionally biased region" description="Acidic residues" evidence="1">
    <location>
        <begin position="531"/>
        <end position="547"/>
    </location>
</feature>
<feature type="region of interest" description="Disordered" evidence="1">
    <location>
        <begin position="722"/>
        <end position="980"/>
    </location>
</feature>
<gene>
    <name evidence="2" type="ORF">Poli38472_001065</name>
</gene>
<evidence type="ECO:0000313" key="2">
    <source>
        <dbReference type="EMBL" id="TMW68909.1"/>
    </source>
</evidence>
<feature type="compositionally biased region" description="Polar residues" evidence="1">
    <location>
        <begin position="1006"/>
        <end position="1022"/>
    </location>
</feature>
<evidence type="ECO:0008006" key="4">
    <source>
        <dbReference type="Google" id="ProtNLM"/>
    </source>
</evidence>
<dbReference type="PANTHER" id="PTHR14932:SF1">
    <property type="entry name" value="RAB-LIKE PROTEIN 6"/>
    <property type="match status" value="1"/>
</dbReference>
<feature type="compositionally biased region" description="Polar residues" evidence="1">
    <location>
        <begin position="827"/>
        <end position="840"/>
    </location>
</feature>
<feature type="region of interest" description="Disordered" evidence="1">
    <location>
        <begin position="451"/>
        <end position="470"/>
    </location>
</feature>
<dbReference type="PANTHER" id="PTHR14932">
    <property type="entry name" value="RAS GTPASE-RELATED"/>
    <property type="match status" value="1"/>
</dbReference>
<proteinExistence type="predicted"/>
<feature type="compositionally biased region" description="Acidic residues" evidence="1">
    <location>
        <begin position="763"/>
        <end position="774"/>
    </location>
</feature>
<organism evidence="2 3">
    <name type="scientific">Pythium oligandrum</name>
    <name type="common">Mycoparasitic fungus</name>
    <dbReference type="NCBI Taxonomy" id="41045"/>
    <lineage>
        <taxon>Eukaryota</taxon>
        <taxon>Sar</taxon>
        <taxon>Stramenopiles</taxon>
        <taxon>Oomycota</taxon>
        <taxon>Peronosporomycetes</taxon>
        <taxon>Pythiales</taxon>
        <taxon>Pythiaceae</taxon>
        <taxon>Pythium</taxon>
    </lineage>
</organism>
<feature type="region of interest" description="Disordered" evidence="1">
    <location>
        <begin position="1"/>
        <end position="61"/>
    </location>
</feature>
<dbReference type="InterPro" id="IPR027417">
    <property type="entry name" value="P-loop_NTPase"/>
</dbReference>
<feature type="compositionally biased region" description="Polar residues" evidence="1">
    <location>
        <begin position="798"/>
        <end position="818"/>
    </location>
</feature>
<reference evidence="2" key="1">
    <citation type="submission" date="2019-03" db="EMBL/GenBank/DDBJ databases">
        <title>Long read genome sequence of the mycoparasitic Pythium oligandrum ATCC 38472 isolated from sugarbeet rhizosphere.</title>
        <authorList>
            <person name="Gaulin E."/>
        </authorList>
    </citation>
    <scope>NUCLEOTIDE SEQUENCE</scope>
    <source>
        <strain evidence="2">ATCC 38472_TT</strain>
    </source>
</reference>
<comment type="caution">
    <text evidence="2">The sequence shown here is derived from an EMBL/GenBank/DDBJ whole genome shotgun (WGS) entry which is preliminary data.</text>
</comment>
<dbReference type="EMBL" id="SPLM01000001">
    <property type="protein sequence ID" value="TMW68909.1"/>
    <property type="molecule type" value="Genomic_DNA"/>
</dbReference>
<feature type="region of interest" description="Disordered" evidence="1">
    <location>
        <begin position="340"/>
        <end position="401"/>
    </location>
</feature>
<sequence>MGNDASRPVGGGLSPSLMSPRMSPGVPSSPRTPSGSALRRVKSFASSASTPEPHDPKMDKTIQRMDKTIRKRVRGGITYNMKIVLRGDRGTGKTSLFQRLKGEPIPTTHAPTPQLQSATINWSYRVNSEESVKCEVWDVVDKGFHPGQSDANGQEPATEANANPFEAASLASNATNGAHLMATVDATTVDVYHETHGVVFLLDVTKPHTLEYVRQQLEKVPVHIPTLVLGNFRDCGHQRKIFKEDIQELLYGNPTHRHQQPVRRPHELLYFECSLLNCYGLKSLHQYFGVPFLQLKLQTIRQQLRIVEGEFASLKHDVQAKIAEQRYADYVDHIKTTGSDIRTGRRASSGSLKNVQETTTSGEKDPAAQEEPEKPAQDEDSEKRNRMERTQSSSSDIVMGKSHAVSDEATANGNASDEKKPAVLQQELEDLPTRASASLLAQNASALKIEYSEDERQTAHAAVPSPEKPVEAAVAVTLPEPSAVTTKQKSKSKPAQPAPSRPPRKLSADESMNLEDFQVPKARFGDLDNFYSEDESDDEQDGSDDDVVVPPVGGGVKVGGHKQVFLDSDSSDAEEENVKFGRQQRGRRSPQQKETETTNSTVVAPSPPAVPSPVKQKPSPLRHLKEQLKHEVGKPADEVVEEKQTEEFEVVDVKQMEEADEPKHTPEEKSDVASVDVHEEPVVVTPVAEVVDRTVVEHAEEPSVDMSDDDVPVSISKEVDIAADDHTSEHVEEEVVPKPTTPTTVDNDVEEDMVTPLEADAFFSDEEDEKDDMETSNIDSTDVAAAKMSERDRDEATTMVSTPVPSVHVTQPSINLPESSDEEPVKATTSAPHVSMSTRSRVQRGRVEMLMSDDDDDDEDSRPVLSSRPLQQSPPPTESNAPFFLSPPLAPAKSGGKNELDAFFMDSDSDNEAMLAPSHPAPVKKDSESDDEEEIDRFAAYDAKKTRRRKSDKKQHTLELLSVPLPSSAPSLPTPPKQPIAMSADILAAIRQAEEDALRLLGPTEASDNGNVSALSSYQSSEVKPMKEKSSSRRKSRGSEDADGSKKTRKSKKHARRRDEVLLTDEDE</sequence>
<feature type="region of interest" description="Disordered" evidence="1">
    <location>
        <begin position="1000"/>
        <end position="1068"/>
    </location>
</feature>
<feature type="compositionally biased region" description="Acidic residues" evidence="1">
    <location>
        <begin position="851"/>
        <end position="860"/>
    </location>
</feature>
<feature type="compositionally biased region" description="Basic and acidic residues" evidence="1">
    <location>
        <begin position="52"/>
        <end position="61"/>
    </location>
</feature>
<dbReference type="GO" id="GO:0005829">
    <property type="term" value="C:cytosol"/>
    <property type="evidence" value="ECO:0007669"/>
    <property type="project" value="TreeGrafter"/>
</dbReference>
<dbReference type="GO" id="GO:0005525">
    <property type="term" value="F:GTP binding"/>
    <property type="evidence" value="ECO:0007669"/>
    <property type="project" value="InterPro"/>
</dbReference>
<keyword evidence="3" id="KW-1185">Reference proteome</keyword>
<feature type="compositionally biased region" description="Low complexity" evidence="1">
    <location>
        <begin position="737"/>
        <end position="746"/>
    </location>
</feature>
<feature type="compositionally biased region" description="Low complexity" evidence="1">
    <location>
        <begin position="960"/>
        <end position="971"/>
    </location>
</feature>
<dbReference type="AlphaFoldDB" id="A0A8K1FQ06"/>
<feature type="compositionally biased region" description="Basic and acidic residues" evidence="1">
    <location>
        <begin position="623"/>
        <end position="681"/>
    </location>
</feature>
<dbReference type="Gene3D" id="3.40.50.300">
    <property type="entry name" value="P-loop containing nucleotide triphosphate hydrolases"/>
    <property type="match status" value="1"/>
</dbReference>
<evidence type="ECO:0000313" key="3">
    <source>
        <dbReference type="Proteomes" id="UP000794436"/>
    </source>
</evidence>
<dbReference type="SUPFAM" id="SSF52540">
    <property type="entry name" value="P-loop containing nucleoside triphosphate hydrolases"/>
    <property type="match status" value="1"/>
</dbReference>
<dbReference type="OrthoDB" id="207081at2759"/>
<dbReference type="InterPro" id="IPR040385">
    <property type="entry name" value="RABL6"/>
</dbReference>
<feature type="region of interest" description="Disordered" evidence="1">
    <location>
        <begin position="476"/>
        <end position="683"/>
    </location>
</feature>
<feature type="compositionally biased region" description="Basic and acidic residues" evidence="1">
    <location>
        <begin position="722"/>
        <end position="736"/>
    </location>
</feature>
<feature type="compositionally biased region" description="Basic residues" evidence="1">
    <location>
        <begin position="1047"/>
        <end position="1056"/>
    </location>
</feature>
<accession>A0A8K1FQ06</accession>
<feature type="compositionally biased region" description="Basic and acidic residues" evidence="1">
    <location>
        <begin position="1024"/>
        <end position="1046"/>
    </location>
</feature>
<feature type="compositionally biased region" description="Basic and acidic residues" evidence="1">
    <location>
        <begin position="362"/>
        <end position="389"/>
    </location>
</feature>